<dbReference type="Gene3D" id="1.10.101.10">
    <property type="entry name" value="PGBD-like superfamily/PGBD"/>
    <property type="match status" value="1"/>
</dbReference>
<keyword evidence="5" id="KW-1185">Reference proteome</keyword>
<reference evidence="4" key="1">
    <citation type="submission" date="2021-01" db="EMBL/GenBank/DDBJ databases">
        <title>Microvirga sp.</title>
        <authorList>
            <person name="Kim M.K."/>
        </authorList>
    </citation>
    <scope>NUCLEOTIDE SEQUENCE</scope>
    <source>
        <strain evidence="4">5420S-16</strain>
    </source>
</reference>
<organism evidence="4 5">
    <name type="scientific">Microvirga aerilata</name>
    <dbReference type="NCBI Taxonomy" id="670292"/>
    <lineage>
        <taxon>Bacteria</taxon>
        <taxon>Pseudomonadati</taxon>
        <taxon>Pseudomonadota</taxon>
        <taxon>Alphaproteobacteria</taxon>
        <taxon>Hyphomicrobiales</taxon>
        <taxon>Methylobacteriaceae</taxon>
        <taxon>Microvirga</taxon>
    </lineage>
</organism>
<evidence type="ECO:0000313" key="5">
    <source>
        <dbReference type="Proteomes" id="UP000605848"/>
    </source>
</evidence>
<sequence>MNHLTVAAAVVGWALYGFSIFGPHSSKTDAQAEITRLSQASETANAGRDALAAELERFKDASQDLQHIQKQIAAATQELKHLEYLRGRVSGEIDTMRPRPSRPSSQTSAPDGKTDLTEVGSILLSKEEISNAQQALTGLGYGPLEADGVFGPGTRRAVEAFQQRQELPVTGQLGTNTLRALKNGRTSAQP</sequence>
<dbReference type="EMBL" id="JAEQMY010000017">
    <property type="protein sequence ID" value="MBL0405074.1"/>
    <property type="molecule type" value="Genomic_DNA"/>
</dbReference>
<dbReference type="RefSeq" id="WP_202060402.1">
    <property type="nucleotide sequence ID" value="NZ_JAEQMY010000017.1"/>
</dbReference>
<feature type="domain" description="Peptidoglycan binding-like" evidence="3">
    <location>
        <begin position="126"/>
        <end position="181"/>
    </location>
</feature>
<feature type="region of interest" description="Disordered" evidence="2">
    <location>
        <begin position="171"/>
        <end position="190"/>
    </location>
</feature>
<proteinExistence type="predicted"/>
<feature type="region of interest" description="Disordered" evidence="2">
    <location>
        <begin position="90"/>
        <end position="115"/>
    </location>
</feature>
<gene>
    <name evidence="4" type="ORF">JKG68_13945</name>
</gene>
<dbReference type="InterPro" id="IPR002477">
    <property type="entry name" value="Peptidoglycan-bd-like"/>
</dbReference>
<dbReference type="AlphaFoldDB" id="A0A937CY59"/>
<evidence type="ECO:0000256" key="2">
    <source>
        <dbReference type="SAM" id="MobiDB-lite"/>
    </source>
</evidence>
<protein>
    <submittedName>
        <fullName evidence="4">Peptidoglycan-binding protein</fullName>
    </submittedName>
</protein>
<name>A0A937CY59_9HYPH</name>
<dbReference type="InterPro" id="IPR036365">
    <property type="entry name" value="PGBD-like_sf"/>
</dbReference>
<dbReference type="InterPro" id="IPR036366">
    <property type="entry name" value="PGBDSf"/>
</dbReference>
<evidence type="ECO:0000313" key="4">
    <source>
        <dbReference type="EMBL" id="MBL0405074.1"/>
    </source>
</evidence>
<evidence type="ECO:0000256" key="1">
    <source>
        <dbReference type="SAM" id="Coils"/>
    </source>
</evidence>
<accession>A0A937CY59</accession>
<dbReference type="Pfam" id="PF01471">
    <property type="entry name" value="PG_binding_1"/>
    <property type="match status" value="1"/>
</dbReference>
<keyword evidence="1" id="KW-0175">Coiled coil</keyword>
<evidence type="ECO:0000259" key="3">
    <source>
        <dbReference type="Pfam" id="PF01471"/>
    </source>
</evidence>
<dbReference type="Proteomes" id="UP000605848">
    <property type="component" value="Unassembled WGS sequence"/>
</dbReference>
<comment type="caution">
    <text evidence="4">The sequence shown here is derived from an EMBL/GenBank/DDBJ whole genome shotgun (WGS) entry which is preliminary data.</text>
</comment>
<dbReference type="SUPFAM" id="SSF47090">
    <property type="entry name" value="PGBD-like"/>
    <property type="match status" value="1"/>
</dbReference>
<feature type="coiled-coil region" evidence="1">
    <location>
        <begin position="51"/>
        <end position="85"/>
    </location>
</feature>
<feature type="compositionally biased region" description="Polar residues" evidence="2">
    <location>
        <begin position="172"/>
        <end position="190"/>
    </location>
</feature>